<organism evidence="6 7">
    <name type="scientific">Starkeya nomas</name>
    <dbReference type="NCBI Taxonomy" id="2666134"/>
    <lineage>
        <taxon>Bacteria</taxon>
        <taxon>Pseudomonadati</taxon>
        <taxon>Pseudomonadota</taxon>
        <taxon>Alphaproteobacteria</taxon>
        <taxon>Hyphomicrobiales</taxon>
        <taxon>Xanthobacteraceae</taxon>
        <taxon>Starkeya</taxon>
    </lineage>
</organism>
<keyword evidence="3" id="KW-0804">Transcription</keyword>
<dbReference type="InterPro" id="IPR036388">
    <property type="entry name" value="WH-like_DNA-bd_sf"/>
</dbReference>
<dbReference type="SUPFAM" id="SSF51206">
    <property type="entry name" value="cAMP-binding domain-like"/>
    <property type="match status" value="1"/>
</dbReference>
<evidence type="ECO:0008006" key="8">
    <source>
        <dbReference type="Google" id="ProtNLM"/>
    </source>
</evidence>
<protein>
    <recommendedName>
        <fullName evidence="8">Nitrogen fixation regulation protein FixK</fullName>
    </recommendedName>
</protein>
<dbReference type="Proteomes" id="UP000433050">
    <property type="component" value="Unassembled WGS sequence"/>
</dbReference>
<dbReference type="CDD" id="cd00038">
    <property type="entry name" value="CAP_ED"/>
    <property type="match status" value="1"/>
</dbReference>
<reference evidence="6 7" key="1">
    <citation type="submission" date="2019-12" db="EMBL/GenBank/DDBJ databases">
        <authorList>
            <person name="Reyes-Prieto M."/>
        </authorList>
    </citation>
    <scope>NUCLEOTIDE SEQUENCE [LARGE SCALE GENOMIC DNA]</scope>
    <source>
        <strain evidence="6">HF14-78462</strain>
    </source>
</reference>
<evidence type="ECO:0000313" key="7">
    <source>
        <dbReference type="Proteomes" id="UP000433050"/>
    </source>
</evidence>
<keyword evidence="2" id="KW-0238">DNA-binding</keyword>
<dbReference type="PROSITE" id="PS50042">
    <property type="entry name" value="CNMP_BINDING_3"/>
    <property type="match status" value="1"/>
</dbReference>
<dbReference type="RefSeq" id="WP_159602267.1">
    <property type="nucleotide sequence ID" value="NZ_CACSAS010000029.1"/>
</dbReference>
<sequence length="256" mass="28107">MFMPQCEPVAPKLTRRSGGSQFAIHESSRLHRSICDCGWVRRLEPDEGLIHQGTEPSFVGVVLSGVLRLQKLHKDGTYRVLGFLFPGALFGSPGRGVRDCGVEAATAAHVACLDHRTFMALMEADRGLERTFFAAALDELDAAYELSSLLGIQRRDARVAAYLHCLIARGIGEITPSGRRAIEFPVPRRDMAAYLAIAGETLCRSLHALERAGAIRLIEASRIEVVDEGKLRRIAGDPQPARPNVRDRCPIEISAR</sequence>
<name>A0A5S9R5C2_9HYPH</name>
<evidence type="ECO:0000256" key="2">
    <source>
        <dbReference type="ARBA" id="ARBA00023125"/>
    </source>
</evidence>
<feature type="domain" description="Cyclic nucleotide-binding" evidence="4">
    <location>
        <begin position="41"/>
        <end position="139"/>
    </location>
</feature>
<keyword evidence="7" id="KW-1185">Reference proteome</keyword>
<dbReference type="Pfam" id="PF13545">
    <property type="entry name" value="HTH_Crp_2"/>
    <property type="match status" value="1"/>
</dbReference>
<dbReference type="InterPro" id="IPR014710">
    <property type="entry name" value="RmlC-like_jellyroll"/>
</dbReference>
<dbReference type="Gene3D" id="2.60.120.10">
    <property type="entry name" value="Jelly Rolls"/>
    <property type="match status" value="1"/>
</dbReference>
<dbReference type="PROSITE" id="PS51063">
    <property type="entry name" value="HTH_CRP_2"/>
    <property type="match status" value="1"/>
</dbReference>
<dbReference type="Pfam" id="PF00027">
    <property type="entry name" value="cNMP_binding"/>
    <property type="match status" value="1"/>
</dbReference>
<keyword evidence="1" id="KW-0805">Transcription regulation</keyword>
<dbReference type="Gene3D" id="1.10.10.10">
    <property type="entry name" value="Winged helix-like DNA-binding domain superfamily/Winged helix DNA-binding domain"/>
    <property type="match status" value="1"/>
</dbReference>
<dbReference type="GO" id="GO:0006355">
    <property type="term" value="P:regulation of DNA-templated transcription"/>
    <property type="evidence" value="ECO:0007669"/>
    <property type="project" value="InterPro"/>
</dbReference>
<evidence type="ECO:0000256" key="3">
    <source>
        <dbReference type="ARBA" id="ARBA00023163"/>
    </source>
</evidence>
<dbReference type="EMBL" id="CACSAS010000029">
    <property type="protein sequence ID" value="CAA0129189.1"/>
    <property type="molecule type" value="Genomic_DNA"/>
</dbReference>
<proteinExistence type="predicted"/>
<evidence type="ECO:0000313" key="6">
    <source>
        <dbReference type="EMBL" id="CAA0129189.1"/>
    </source>
</evidence>
<evidence type="ECO:0000259" key="5">
    <source>
        <dbReference type="PROSITE" id="PS51063"/>
    </source>
</evidence>
<evidence type="ECO:0000256" key="1">
    <source>
        <dbReference type="ARBA" id="ARBA00023015"/>
    </source>
</evidence>
<gene>
    <name evidence="6" type="ORF">STARVERO_04465</name>
</gene>
<feature type="domain" description="HTH crp-type" evidence="5">
    <location>
        <begin position="153"/>
        <end position="229"/>
    </location>
</feature>
<dbReference type="AlphaFoldDB" id="A0A5S9R5C2"/>
<dbReference type="SUPFAM" id="SSF46785">
    <property type="entry name" value="Winged helix' DNA-binding domain"/>
    <property type="match status" value="1"/>
</dbReference>
<dbReference type="InterPro" id="IPR012318">
    <property type="entry name" value="HTH_CRP"/>
</dbReference>
<evidence type="ECO:0000259" key="4">
    <source>
        <dbReference type="PROSITE" id="PS50042"/>
    </source>
</evidence>
<dbReference type="InterPro" id="IPR036390">
    <property type="entry name" value="WH_DNA-bd_sf"/>
</dbReference>
<dbReference type="SMART" id="SM00100">
    <property type="entry name" value="cNMP"/>
    <property type="match status" value="1"/>
</dbReference>
<dbReference type="GO" id="GO:0003677">
    <property type="term" value="F:DNA binding"/>
    <property type="evidence" value="ECO:0007669"/>
    <property type="project" value="UniProtKB-KW"/>
</dbReference>
<dbReference type="InterPro" id="IPR018490">
    <property type="entry name" value="cNMP-bd_dom_sf"/>
</dbReference>
<dbReference type="InterPro" id="IPR000595">
    <property type="entry name" value="cNMP-bd_dom"/>
</dbReference>
<dbReference type="SMART" id="SM00419">
    <property type="entry name" value="HTH_CRP"/>
    <property type="match status" value="1"/>
</dbReference>
<accession>A0A5S9R5C2</accession>